<evidence type="ECO:0000313" key="2">
    <source>
        <dbReference type="Proteomes" id="UP000324974"/>
    </source>
</evidence>
<gene>
    <name evidence="1" type="ORF">PX52LOC_06406</name>
</gene>
<dbReference type="RefSeq" id="WP_149113737.1">
    <property type="nucleotide sequence ID" value="NZ_CP042425.1"/>
</dbReference>
<evidence type="ECO:0000313" key="1">
    <source>
        <dbReference type="EMBL" id="QEL19337.1"/>
    </source>
</evidence>
<dbReference type="AlphaFoldDB" id="A0A5C1AMH8"/>
<dbReference type="Proteomes" id="UP000324974">
    <property type="component" value="Chromosome"/>
</dbReference>
<organism evidence="1 2">
    <name type="scientific">Limnoglobus roseus</name>
    <dbReference type="NCBI Taxonomy" id="2598579"/>
    <lineage>
        <taxon>Bacteria</taxon>
        <taxon>Pseudomonadati</taxon>
        <taxon>Planctomycetota</taxon>
        <taxon>Planctomycetia</taxon>
        <taxon>Gemmatales</taxon>
        <taxon>Gemmataceae</taxon>
        <taxon>Limnoglobus</taxon>
    </lineage>
</organism>
<reference evidence="2" key="1">
    <citation type="submission" date="2019-08" db="EMBL/GenBank/DDBJ databases">
        <title>Limnoglobus roseus gen. nov., sp. nov., a novel freshwater planctomycete with a giant genome from the family Gemmataceae.</title>
        <authorList>
            <person name="Kulichevskaya I.S."/>
            <person name="Naumoff D.G."/>
            <person name="Miroshnikov K."/>
            <person name="Ivanova A."/>
            <person name="Philippov D.A."/>
            <person name="Hakobyan A."/>
            <person name="Rijpstra I.C."/>
            <person name="Sinninghe Damste J.S."/>
            <person name="Liesack W."/>
            <person name="Dedysh S.N."/>
        </authorList>
    </citation>
    <scope>NUCLEOTIDE SEQUENCE [LARGE SCALE GENOMIC DNA]</scope>
    <source>
        <strain evidence="2">PX52</strain>
    </source>
</reference>
<dbReference type="KEGG" id="lrs:PX52LOC_06406"/>
<proteinExistence type="predicted"/>
<keyword evidence="2" id="KW-1185">Reference proteome</keyword>
<sequence>MSKILMFNTANQHIQELEDGETDTINRLIESGWQRVEKYDLLAVYSPTLNRHKTVLKADAKTWINQGYVAEPTVVYHPEQGDKTVGSDEAQHLIDREGWYDSPAKFPKDGGVSGFVTQAAAKALDKMTKEELVAYAKSIDLTPDEALTKAQLIAAIQAASQKE</sequence>
<accession>A0A5C1AMH8</accession>
<dbReference type="EMBL" id="CP042425">
    <property type="protein sequence ID" value="QEL19337.1"/>
    <property type="molecule type" value="Genomic_DNA"/>
</dbReference>
<protein>
    <submittedName>
        <fullName evidence="1">Uncharacterized protein</fullName>
    </submittedName>
</protein>
<name>A0A5C1AMH8_9BACT</name>